<dbReference type="EMBL" id="DF820455">
    <property type="protein sequence ID" value="GAK49651.1"/>
    <property type="molecule type" value="Genomic_DNA"/>
</dbReference>
<dbReference type="SUPFAM" id="SSF52172">
    <property type="entry name" value="CheY-like"/>
    <property type="match status" value="1"/>
</dbReference>
<accession>A0A0S6VWE5</accession>
<keyword evidence="5" id="KW-1185">Reference proteome</keyword>
<feature type="modified residue" description="4-aspartylphosphate" evidence="1">
    <location>
        <position position="80"/>
    </location>
</feature>
<dbReference type="InterPro" id="IPR052020">
    <property type="entry name" value="Cyclic_di-GMP/3'3'-cGAMP_PDE"/>
</dbReference>
<keyword evidence="1" id="KW-0597">Phosphoprotein</keyword>
<dbReference type="InterPro" id="IPR037522">
    <property type="entry name" value="HD_GYP_dom"/>
</dbReference>
<keyword evidence="4" id="KW-0378">Hydrolase</keyword>
<dbReference type="InterPro" id="IPR001789">
    <property type="entry name" value="Sig_transdc_resp-reg_receiver"/>
</dbReference>
<dbReference type="GO" id="GO:0016787">
    <property type="term" value="F:hydrolase activity"/>
    <property type="evidence" value="ECO:0007669"/>
    <property type="project" value="UniProtKB-KW"/>
</dbReference>
<dbReference type="PROSITE" id="PS50110">
    <property type="entry name" value="RESPONSE_REGULATORY"/>
    <property type="match status" value="1"/>
</dbReference>
<dbReference type="InterPro" id="IPR021800">
    <property type="entry name" value="DUF3369"/>
</dbReference>
<reference evidence="4" key="1">
    <citation type="journal article" date="2015" name="PeerJ">
        <title>First genomic representation of candidate bacterial phylum KSB3 points to enhanced environmental sensing as a trigger of wastewater bulking.</title>
        <authorList>
            <person name="Sekiguchi Y."/>
            <person name="Ohashi A."/>
            <person name="Parks D.H."/>
            <person name="Yamauchi T."/>
            <person name="Tyson G.W."/>
            <person name="Hugenholtz P."/>
        </authorList>
    </citation>
    <scope>NUCLEOTIDE SEQUENCE [LARGE SCALE GENOMIC DNA]</scope>
</reference>
<dbReference type="Proteomes" id="UP000030700">
    <property type="component" value="Unassembled WGS sequence"/>
</dbReference>
<dbReference type="Gene3D" id="3.40.50.2300">
    <property type="match status" value="1"/>
</dbReference>
<dbReference type="InterPro" id="IPR011006">
    <property type="entry name" value="CheY-like_superfamily"/>
</dbReference>
<dbReference type="CDD" id="cd00077">
    <property type="entry name" value="HDc"/>
    <property type="match status" value="1"/>
</dbReference>
<evidence type="ECO:0000313" key="4">
    <source>
        <dbReference type="EMBL" id="GAK49651.1"/>
    </source>
</evidence>
<evidence type="ECO:0000259" key="2">
    <source>
        <dbReference type="PROSITE" id="PS50110"/>
    </source>
</evidence>
<dbReference type="Gene3D" id="1.10.3210.10">
    <property type="entry name" value="Hypothetical protein af1432"/>
    <property type="match status" value="1"/>
</dbReference>
<feature type="domain" description="Response regulatory" evidence="2">
    <location>
        <begin position="25"/>
        <end position="149"/>
    </location>
</feature>
<dbReference type="Pfam" id="PF13487">
    <property type="entry name" value="HD_5"/>
    <property type="match status" value="1"/>
</dbReference>
<evidence type="ECO:0000259" key="3">
    <source>
        <dbReference type="PROSITE" id="PS51832"/>
    </source>
</evidence>
<evidence type="ECO:0000256" key="1">
    <source>
        <dbReference type="PROSITE-ProRule" id="PRU00169"/>
    </source>
</evidence>
<dbReference type="SUPFAM" id="SSF109604">
    <property type="entry name" value="HD-domain/PDEase-like"/>
    <property type="match status" value="1"/>
</dbReference>
<dbReference type="PROSITE" id="PS51832">
    <property type="entry name" value="HD_GYP"/>
    <property type="match status" value="1"/>
</dbReference>
<gene>
    <name evidence="4" type="ORF">U14_00874</name>
</gene>
<protein>
    <submittedName>
        <fullName evidence="4">Response regulator receiver modulated metal dependent phosphohydrolase</fullName>
    </submittedName>
</protein>
<evidence type="ECO:0000313" key="5">
    <source>
        <dbReference type="Proteomes" id="UP000030700"/>
    </source>
</evidence>
<dbReference type="SMART" id="SM00448">
    <property type="entry name" value="REC"/>
    <property type="match status" value="1"/>
</dbReference>
<proteinExistence type="predicted"/>
<dbReference type="PANTHER" id="PTHR45228:SF9">
    <property type="entry name" value="3'3'-CGAMP-SPECIFIC PHOSPHODIESTERASE 2"/>
    <property type="match status" value="1"/>
</dbReference>
<name>A0A0S6VWE5_9BACT</name>
<feature type="domain" description="HD-GYP" evidence="3">
    <location>
        <begin position="315"/>
        <end position="512"/>
    </location>
</feature>
<dbReference type="Pfam" id="PF00072">
    <property type="entry name" value="Response_reg"/>
    <property type="match status" value="1"/>
</dbReference>
<organism evidence="4">
    <name type="scientific">Candidatus Moduliflexus flocculans</name>
    <dbReference type="NCBI Taxonomy" id="1499966"/>
    <lineage>
        <taxon>Bacteria</taxon>
        <taxon>Candidatus Moduliflexota</taxon>
        <taxon>Candidatus Moduliflexia</taxon>
        <taxon>Candidatus Moduliflexales</taxon>
        <taxon>Candidatus Moduliflexaceae</taxon>
    </lineage>
</organism>
<dbReference type="InterPro" id="IPR003607">
    <property type="entry name" value="HD/PDEase_dom"/>
</dbReference>
<dbReference type="GO" id="GO:0000160">
    <property type="term" value="P:phosphorelay signal transduction system"/>
    <property type="evidence" value="ECO:0007669"/>
    <property type="project" value="InterPro"/>
</dbReference>
<dbReference type="PANTHER" id="PTHR45228">
    <property type="entry name" value="CYCLIC DI-GMP PHOSPHODIESTERASE TM_0186-RELATED"/>
    <property type="match status" value="1"/>
</dbReference>
<dbReference type="STRING" id="1499966.U14_00874"/>
<sequence length="517" mass="58532">MNKDDELLFAEETNEASAPSQETWDILIADDEEEVHAVTRMVLERFQFEGKGVRLLSAYSGKETLQIMQTHPNIAVLILDVVMEEDTTGLDVVKHIREVLCNRFVRIILRTGQPGQAPERQVTMEYDINDYKGKSELTAQKLFTTIIGLLRAYRDLRMIERSRRGLERIVTLSAELFAQQTLKHFSVGLLVHLSAILQADELHATPPSSGVVVSGKHGEFVISAGLGTFQSLEGQNAQDALPANIQQSLFTTIEHKRSVFLEDAYLGYFSTKNGLEHIIYLQTPVSPNHLDIEFCKILEMNASIAFENIELHQEIIETQREVIFTLGEVVERRFHKAATHIKQVCAISHLLALKAHLDEQDAEMLRLAAPLHDVGMLGVPDAILYKHPHLSPAEWTIFQRHPLLGYKILKGVQQPILKLAAQLAMEHHEHWDGQGYPNGLRGEEIHLFSRILHIADVFDELMDAMHQQAQPNVMSVKTVFQEHAGTQFDPKLAEIFLTHFDEFAQHWIENHVVSSTA</sequence>
<dbReference type="AlphaFoldDB" id="A0A0S6VWE5"/>
<dbReference type="Pfam" id="PF11849">
    <property type="entry name" value="DUF3369"/>
    <property type="match status" value="1"/>
</dbReference>
<dbReference type="HOGENOM" id="CLU_000445_92_10_0"/>